<name>A0A285RPQ1_9PROT</name>
<sequence length="43" mass="4308">MKDLRTGTIWGNQGGAGIDQTGINPVGPDARPTATDCPPAVTG</sequence>
<accession>A0A285RPQ1</accession>
<feature type="region of interest" description="Disordered" evidence="1">
    <location>
        <begin position="1"/>
        <end position="43"/>
    </location>
</feature>
<reference evidence="2 3" key="1">
    <citation type="submission" date="2017-08" db="EMBL/GenBank/DDBJ databases">
        <authorList>
            <person name="de Groot N.N."/>
        </authorList>
    </citation>
    <scope>NUCLEOTIDE SEQUENCE [LARGE SCALE GENOMIC DNA]</scope>
    <source>
        <strain evidence="2 3">USBA 78</strain>
    </source>
</reference>
<dbReference type="Proteomes" id="UP000219068">
    <property type="component" value="Unassembled WGS sequence"/>
</dbReference>
<evidence type="ECO:0000313" key="2">
    <source>
        <dbReference type="EMBL" id="SOB96096.1"/>
    </source>
</evidence>
<proteinExistence type="predicted"/>
<organism evidence="2 3">
    <name type="scientific">Thalassospira xiamenensis</name>
    <dbReference type="NCBI Taxonomy" id="220697"/>
    <lineage>
        <taxon>Bacteria</taxon>
        <taxon>Pseudomonadati</taxon>
        <taxon>Pseudomonadota</taxon>
        <taxon>Alphaproteobacteria</taxon>
        <taxon>Rhodospirillales</taxon>
        <taxon>Thalassospiraceae</taxon>
        <taxon>Thalassospira</taxon>
    </lineage>
</organism>
<dbReference type="AlphaFoldDB" id="A0A285RPQ1"/>
<dbReference type="EMBL" id="OBMM01000001">
    <property type="protein sequence ID" value="SOB96096.1"/>
    <property type="molecule type" value="Genomic_DNA"/>
</dbReference>
<evidence type="ECO:0000256" key="1">
    <source>
        <dbReference type="SAM" id="MobiDB-lite"/>
    </source>
</evidence>
<protein>
    <submittedName>
        <fullName evidence="2">Uncharacterized protein</fullName>
    </submittedName>
</protein>
<gene>
    <name evidence="2" type="ORF">SAMN05428964_1011785</name>
</gene>
<evidence type="ECO:0000313" key="3">
    <source>
        <dbReference type="Proteomes" id="UP000219068"/>
    </source>
</evidence>